<organism evidence="1 2">
    <name type="scientific">Candidatus Magasanikbacteria bacterium RIFCSPLOWO2_01_FULL_40_15</name>
    <dbReference type="NCBI Taxonomy" id="1798686"/>
    <lineage>
        <taxon>Bacteria</taxon>
        <taxon>Candidatus Magasanikiibacteriota</taxon>
    </lineage>
</organism>
<reference evidence="1 2" key="1">
    <citation type="journal article" date="2016" name="Nat. Commun.">
        <title>Thousands of microbial genomes shed light on interconnected biogeochemical processes in an aquifer system.</title>
        <authorList>
            <person name="Anantharaman K."/>
            <person name="Brown C.T."/>
            <person name="Hug L.A."/>
            <person name="Sharon I."/>
            <person name="Castelle C.J."/>
            <person name="Probst A.J."/>
            <person name="Thomas B.C."/>
            <person name="Singh A."/>
            <person name="Wilkins M.J."/>
            <person name="Karaoz U."/>
            <person name="Brodie E.L."/>
            <person name="Williams K.H."/>
            <person name="Hubbard S.S."/>
            <person name="Banfield J.F."/>
        </authorList>
    </citation>
    <scope>NUCLEOTIDE SEQUENCE [LARGE SCALE GENOMIC DNA]</scope>
</reference>
<sequence>MDQNYDIVNISIINLSMLRTIYSSFLNKQSANPNSRVGKILNFIKKEKFIWELKIESLGIKLGLLKITELNSPDDLDK</sequence>
<comment type="caution">
    <text evidence="1">The sequence shown here is derived from an EMBL/GenBank/DDBJ whole genome shotgun (WGS) entry which is preliminary data.</text>
</comment>
<evidence type="ECO:0000313" key="1">
    <source>
        <dbReference type="EMBL" id="OGH78148.1"/>
    </source>
</evidence>
<dbReference type="AlphaFoldDB" id="A0A1F6N326"/>
<accession>A0A1F6N326</accession>
<dbReference type="EMBL" id="MFQH01000017">
    <property type="protein sequence ID" value="OGH78148.1"/>
    <property type="molecule type" value="Genomic_DNA"/>
</dbReference>
<evidence type="ECO:0000313" key="2">
    <source>
        <dbReference type="Proteomes" id="UP000177040"/>
    </source>
</evidence>
<proteinExistence type="predicted"/>
<gene>
    <name evidence="1" type="ORF">A2983_03685</name>
</gene>
<name>A0A1F6N326_9BACT</name>
<dbReference type="Proteomes" id="UP000177040">
    <property type="component" value="Unassembled WGS sequence"/>
</dbReference>
<protein>
    <submittedName>
        <fullName evidence="1">Uncharacterized protein</fullName>
    </submittedName>
</protein>